<keyword evidence="1" id="KW-0175">Coiled coil</keyword>
<dbReference type="RefSeq" id="WP_323306959.1">
    <property type="nucleotide sequence ID" value="NZ_JAYGHT010000135.1"/>
</dbReference>
<proteinExistence type="predicted"/>
<evidence type="ECO:0008006" key="4">
    <source>
        <dbReference type="Google" id="ProtNLM"/>
    </source>
</evidence>
<gene>
    <name evidence="2" type="ORF">VB854_21975</name>
</gene>
<comment type="caution">
    <text evidence="2">The sequence shown here is derived from an EMBL/GenBank/DDBJ whole genome shotgun (WGS) entry which is preliminary data.</text>
</comment>
<accession>A0ABU5U3L9</accession>
<keyword evidence="3" id="KW-1185">Reference proteome</keyword>
<dbReference type="Proteomes" id="UP001301728">
    <property type="component" value="Unassembled WGS sequence"/>
</dbReference>
<evidence type="ECO:0000313" key="2">
    <source>
        <dbReference type="EMBL" id="MEA5521610.1"/>
    </source>
</evidence>
<protein>
    <recommendedName>
        <fullName evidence="4">DUF5348 domain-containing protein</fullName>
    </recommendedName>
</protein>
<reference evidence="2 3" key="1">
    <citation type="submission" date="2023-12" db="EMBL/GenBank/DDBJ databases">
        <title>Baltic Sea Cyanobacteria.</title>
        <authorList>
            <person name="Delbaje E."/>
            <person name="Fewer D.P."/>
            <person name="Shishido T.K."/>
        </authorList>
    </citation>
    <scope>NUCLEOTIDE SEQUENCE [LARGE SCALE GENOMIC DNA]</scope>
    <source>
        <strain evidence="2 3">CCNP 1315</strain>
    </source>
</reference>
<organism evidence="2 3">
    <name type="scientific">Limnoraphis robusta CCNP1315</name>
    <dbReference type="NCBI Taxonomy" id="3110306"/>
    <lineage>
        <taxon>Bacteria</taxon>
        <taxon>Bacillati</taxon>
        <taxon>Cyanobacteriota</taxon>
        <taxon>Cyanophyceae</taxon>
        <taxon>Oscillatoriophycideae</taxon>
        <taxon>Oscillatoriales</taxon>
        <taxon>Sirenicapillariaceae</taxon>
        <taxon>Limnoraphis</taxon>
    </lineage>
</organism>
<name>A0ABU5U3L9_9CYAN</name>
<sequence>MRLWRFERMLGVEKIQSQLDKLLQENHQLKCQVNQLESIRINHSDSPLWQLEKRLMCVESEYQQLKEQSQLVLGCFERLQEKIHNQLQPGTVVEILFDDKGIHTGQLGTVEQEFECSPGNWWVSFVDPDTQHTYRGLFHAYQLYLPPF</sequence>
<evidence type="ECO:0000256" key="1">
    <source>
        <dbReference type="SAM" id="Coils"/>
    </source>
</evidence>
<evidence type="ECO:0000313" key="3">
    <source>
        <dbReference type="Proteomes" id="UP001301728"/>
    </source>
</evidence>
<feature type="coiled-coil region" evidence="1">
    <location>
        <begin position="12"/>
        <end position="68"/>
    </location>
</feature>
<dbReference type="EMBL" id="JAYGHT010000135">
    <property type="protein sequence ID" value="MEA5521610.1"/>
    <property type="molecule type" value="Genomic_DNA"/>
</dbReference>